<dbReference type="RefSeq" id="XP_012210728.1">
    <property type="nucleotide sequence ID" value="XM_012355338.1"/>
</dbReference>
<keyword evidence="2" id="KW-1185">Reference proteome</keyword>
<protein>
    <submittedName>
        <fullName evidence="1">Uncharacterized protein</fullName>
    </submittedName>
</protein>
<sequence length="229" mass="25411">MLRLGNFSGDDDHGFARAIAAATSLSSLELTPLLDSTFLLALLPRLLKLEELTLKTSVLRVEPALLNAPVPRHLRTPTLTYCTMDDATGLLHWASSCLATVALNMCDKVCSKPAPFGHYLRRWIAGGITTVMLKICEWNAKSIFAVASSLCNTRRSSPFLLWLDVDTMRLESFQVLLEALVTCTGVSIQGDYPCGFGFDERAQIQSWVTQLHLRREYTSGYDFHILSPS</sequence>
<proteinExistence type="predicted"/>
<dbReference type="GeneID" id="24137764"/>
<dbReference type="AlphaFoldDB" id="A0A067BK42"/>
<reference evidence="1 2" key="1">
    <citation type="journal article" date="2013" name="PLoS Genet.">
        <title>Distinctive expansion of potential virulence genes in the genome of the oomycete fish pathogen Saprolegnia parasitica.</title>
        <authorList>
            <person name="Jiang R.H."/>
            <person name="de Bruijn I."/>
            <person name="Haas B.J."/>
            <person name="Belmonte R."/>
            <person name="Lobach L."/>
            <person name="Christie J."/>
            <person name="van den Ackerveken G."/>
            <person name="Bottin A."/>
            <person name="Bulone V."/>
            <person name="Diaz-Moreno S.M."/>
            <person name="Dumas B."/>
            <person name="Fan L."/>
            <person name="Gaulin E."/>
            <person name="Govers F."/>
            <person name="Grenville-Briggs L.J."/>
            <person name="Horner N.R."/>
            <person name="Levin J.Z."/>
            <person name="Mammella M."/>
            <person name="Meijer H.J."/>
            <person name="Morris P."/>
            <person name="Nusbaum C."/>
            <person name="Oome S."/>
            <person name="Phillips A.J."/>
            <person name="van Rooyen D."/>
            <person name="Rzeszutek E."/>
            <person name="Saraiva M."/>
            <person name="Secombes C.J."/>
            <person name="Seidl M.F."/>
            <person name="Snel B."/>
            <person name="Stassen J.H."/>
            <person name="Sykes S."/>
            <person name="Tripathy S."/>
            <person name="van den Berg H."/>
            <person name="Vega-Arreguin J.C."/>
            <person name="Wawra S."/>
            <person name="Young S.K."/>
            <person name="Zeng Q."/>
            <person name="Dieguez-Uribeondo J."/>
            <person name="Russ C."/>
            <person name="Tyler B.M."/>
            <person name="van West P."/>
        </authorList>
    </citation>
    <scope>NUCLEOTIDE SEQUENCE [LARGE SCALE GENOMIC DNA]</scope>
    <source>
        <strain evidence="1 2">CBS 223.65</strain>
    </source>
</reference>
<evidence type="ECO:0000313" key="2">
    <source>
        <dbReference type="Proteomes" id="UP000030745"/>
    </source>
</evidence>
<dbReference type="KEGG" id="spar:SPRG_16110"/>
<dbReference type="VEuPathDB" id="FungiDB:SPRG_16110"/>
<dbReference type="Proteomes" id="UP000030745">
    <property type="component" value="Unassembled WGS sequence"/>
</dbReference>
<name>A0A067BK42_SAPPC</name>
<accession>A0A067BK42</accession>
<gene>
    <name evidence="1" type="ORF">SPRG_16110</name>
</gene>
<evidence type="ECO:0000313" key="1">
    <source>
        <dbReference type="EMBL" id="KDO18558.1"/>
    </source>
</evidence>
<organism evidence="1 2">
    <name type="scientific">Saprolegnia parasitica (strain CBS 223.65)</name>
    <dbReference type="NCBI Taxonomy" id="695850"/>
    <lineage>
        <taxon>Eukaryota</taxon>
        <taxon>Sar</taxon>
        <taxon>Stramenopiles</taxon>
        <taxon>Oomycota</taxon>
        <taxon>Saprolegniomycetes</taxon>
        <taxon>Saprolegniales</taxon>
        <taxon>Saprolegniaceae</taxon>
        <taxon>Saprolegnia</taxon>
    </lineage>
</organism>
<dbReference type="EMBL" id="KK583419">
    <property type="protein sequence ID" value="KDO18558.1"/>
    <property type="molecule type" value="Genomic_DNA"/>
</dbReference>